<dbReference type="PROSITE" id="PS50893">
    <property type="entry name" value="ABC_TRANSPORTER_2"/>
    <property type="match status" value="1"/>
</dbReference>
<dbReference type="InterPro" id="IPR003439">
    <property type="entry name" value="ABC_transporter-like_ATP-bd"/>
</dbReference>
<dbReference type="InterPro" id="IPR036640">
    <property type="entry name" value="ABC1_TM_sf"/>
</dbReference>
<evidence type="ECO:0008006" key="12">
    <source>
        <dbReference type="Google" id="ProtNLM"/>
    </source>
</evidence>
<keyword evidence="2 7" id="KW-0812">Transmembrane</keyword>
<evidence type="ECO:0000256" key="2">
    <source>
        <dbReference type="ARBA" id="ARBA00022692"/>
    </source>
</evidence>
<dbReference type="RefSeq" id="WP_052189208.1">
    <property type="nucleotide sequence ID" value="NZ_CP007456.1"/>
</dbReference>
<comment type="subcellular location">
    <subcellularLocation>
        <location evidence="1">Cell membrane</location>
        <topology evidence="1">Multi-pass membrane protein</topology>
    </subcellularLocation>
</comment>
<feature type="transmembrane region" description="Helical" evidence="7">
    <location>
        <begin position="181"/>
        <end position="199"/>
    </location>
</feature>
<evidence type="ECO:0000259" key="8">
    <source>
        <dbReference type="PROSITE" id="PS50893"/>
    </source>
</evidence>
<dbReference type="GO" id="GO:0005524">
    <property type="term" value="F:ATP binding"/>
    <property type="evidence" value="ECO:0007669"/>
    <property type="project" value="UniProtKB-KW"/>
</dbReference>
<dbReference type="GO" id="GO:0015421">
    <property type="term" value="F:ABC-type oligopeptide transporter activity"/>
    <property type="evidence" value="ECO:0007669"/>
    <property type="project" value="TreeGrafter"/>
</dbReference>
<keyword evidence="3" id="KW-0547">Nucleotide-binding</keyword>
<dbReference type="SMART" id="SM00382">
    <property type="entry name" value="AAA"/>
    <property type="match status" value="1"/>
</dbReference>
<gene>
    <name evidence="10" type="ORF">AH68_08740</name>
</gene>
<name>A0A0A7I668_9BIFI</name>
<evidence type="ECO:0000256" key="1">
    <source>
        <dbReference type="ARBA" id="ARBA00004651"/>
    </source>
</evidence>
<dbReference type="SUPFAM" id="SSF52540">
    <property type="entry name" value="P-loop containing nucleoside triphosphate hydrolases"/>
    <property type="match status" value="1"/>
</dbReference>
<feature type="transmembrane region" description="Helical" evidence="7">
    <location>
        <begin position="75"/>
        <end position="95"/>
    </location>
</feature>
<dbReference type="InterPro" id="IPR003593">
    <property type="entry name" value="AAA+_ATPase"/>
</dbReference>
<evidence type="ECO:0000256" key="3">
    <source>
        <dbReference type="ARBA" id="ARBA00022741"/>
    </source>
</evidence>
<dbReference type="AlphaFoldDB" id="A0A0A7I668"/>
<dbReference type="Gene3D" id="3.40.50.300">
    <property type="entry name" value="P-loop containing nucleotide triphosphate hydrolases"/>
    <property type="match status" value="1"/>
</dbReference>
<dbReference type="EMBL" id="CP007456">
    <property type="protein sequence ID" value="AIZ15511.1"/>
    <property type="molecule type" value="Genomic_DNA"/>
</dbReference>
<keyword evidence="4" id="KW-0067">ATP-binding</keyword>
<evidence type="ECO:0000256" key="4">
    <source>
        <dbReference type="ARBA" id="ARBA00022840"/>
    </source>
</evidence>
<dbReference type="Pfam" id="PF00005">
    <property type="entry name" value="ABC_tran"/>
    <property type="match status" value="1"/>
</dbReference>
<dbReference type="Pfam" id="PF00664">
    <property type="entry name" value="ABC_membrane"/>
    <property type="match status" value="1"/>
</dbReference>
<feature type="transmembrane region" description="Helical" evidence="7">
    <location>
        <begin position="39"/>
        <end position="63"/>
    </location>
</feature>
<evidence type="ECO:0000313" key="10">
    <source>
        <dbReference type="EMBL" id="AIZ15511.1"/>
    </source>
</evidence>
<organism evidence="10 11">
    <name type="scientific">Bifidobacterium catenulatum PV20-2</name>
    <dbReference type="NCBI Taxonomy" id="1447716"/>
    <lineage>
        <taxon>Bacteria</taxon>
        <taxon>Bacillati</taxon>
        <taxon>Actinomycetota</taxon>
        <taxon>Actinomycetes</taxon>
        <taxon>Bifidobacteriales</taxon>
        <taxon>Bifidobacteriaceae</taxon>
        <taxon>Bifidobacterium</taxon>
    </lineage>
</organism>
<evidence type="ECO:0000259" key="9">
    <source>
        <dbReference type="PROSITE" id="PS50929"/>
    </source>
</evidence>
<evidence type="ECO:0000256" key="6">
    <source>
        <dbReference type="ARBA" id="ARBA00023136"/>
    </source>
</evidence>
<evidence type="ECO:0000313" key="11">
    <source>
        <dbReference type="Proteomes" id="UP000030625"/>
    </source>
</evidence>
<keyword evidence="5 7" id="KW-1133">Transmembrane helix</keyword>
<protein>
    <recommendedName>
        <fullName evidence="12">ABC transporter ATP-binding protein</fullName>
    </recommendedName>
</protein>
<feature type="transmembrane region" description="Helical" evidence="7">
    <location>
        <begin position="265"/>
        <end position="289"/>
    </location>
</feature>
<dbReference type="PROSITE" id="PS50929">
    <property type="entry name" value="ABC_TM1F"/>
    <property type="match status" value="1"/>
</dbReference>
<feature type="domain" description="ABC transporter" evidence="8">
    <location>
        <begin position="387"/>
        <end position="603"/>
    </location>
</feature>
<evidence type="ECO:0000256" key="7">
    <source>
        <dbReference type="SAM" id="Phobius"/>
    </source>
</evidence>
<dbReference type="Gene3D" id="1.20.1560.10">
    <property type="entry name" value="ABC transporter type 1, transmembrane domain"/>
    <property type="match status" value="1"/>
</dbReference>
<dbReference type="HOGENOM" id="CLU_000604_84_3_11"/>
<feature type="transmembrane region" description="Helical" evidence="7">
    <location>
        <begin position="148"/>
        <end position="175"/>
    </location>
</feature>
<dbReference type="InterPro" id="IPR039421">
    <property type="entry name" value="Type_1_exporter"/>
</dbReference>
<dbReference type="InterPro" id="IPR011527">
    <property type="entry name" value="ABC1_TM_dom"/>
</dbReference>
<dbReference type="CDD" id="cd07346">
    <property type="entry name" value="ABC_6TM_exporters"/>
    <property type="match status" value="1"/>
</dbReference>
<keyword evidence="6 7" id="KW-0472">Membrane</keyword>
<reference evidence="10 11" key="1">
    <citation type="journal article" date="2015" name="Genome Announc.">
        <title>Complete and Assembled Genome Sequence of Bifidobacterium kashiwanohense PV20-2, Isolated from the Feces of an Anemic Kenyan Infant.</title>
        <authorList>
            <person name="Vazquez-Gutierrez P."/>
            <person name="Lacroix C."/>
            <person name="Chassard C."/>
            <person name="Klumpp J."/>
            <person name="Jans C."/>
            <person name="Stevens M.J."/>
        </authorList>
    </citation>
    <scope>NUCLEOTIDE SEQUENCE [LARGE SCALE GENOMIC DNA]</scope>
    <source>
        <strain evidence="10 11">PV20-2</strain>
    </source>
</reference>
<accession>A0A0A7I668</accession>
<sequence>MHTSDRAGEGNANEIQRLAGTEAPARTLRWIWRTSKKRAPLVAVLALAQVLIGLSGVCMAFLLKELIDYAVAANTHSFIEMAFALVALVVLQAVLQAVDRYASELTRASLENAYKNRLVNAALLGDYECVSAVHSGEWMNRLTNDAQVVANGVAEIIPGVLSMVAKLAGAMALLAFMLPQLALLLVIGGLAVVAASYVFRKTLKKLHRRIQEADGRFRILVMECLSNLAVIRAFSKERDMVFETGQAMDVHKCARMQRNRFWNMCNIGFSLAINGAYVIGAIWCGWGIMQGVLSYGTFVAVVQLVSQIQSPIANISSYVPRFYAMTASAERLMELEYDCHVEIVEKRYFPGNNPNNPNVLDNQDNSDNQDSWFDEGTFNETCDFDQLCLNDVTFAYHPLQDQSNGGLRVLNHFTMTVRKEECAVLVGASGAGKSTILKLLLGLYHPEHGTCQAVLNNGLAAPLDRGTRQWFAYVPQGNGLMQGTIRACLAFGDAQAMKDQERLDQALWVACAEDFVQQLPHGMDTELGEHGSGLSEGQMQRLAIARSVFSGRRVLLLDECTSALDESTEREVLSRLKQLEGRTIIMVTHRPAALALADQVIHV</sequence>
<dbReference type="PANTHER" id="PTHR43394:SF1">
    <property type="entry name" value="ATP-BINDING CASSETTE SUB-FAMILY B MEMBER 10, MITOCHONDRIAL"/>
    <property type="match status" value="1"/>
</dbReference>
<dbReference type="GO" id="GO:0016887">
    <property type="term" value="F:ATP hydrolysis activity"/>
    <property type="evidence" value="ECO:0007669"/>
    <property type="project" value="InterPro"/>
</dbReference>
<dbReference type="PANTHER" id="PTHR43394">
    <property type="entry name" value="ATP-DEPENDENT PERMEASE MDL1, MITOCHONDRIAL"/>
    <property type="match status" value="1"/>
</dbReference>
<dbReference type="OrthoDB" id="9806127at2"/>
<dbReference type="SUPFAM" id="SSF90123">
    <property type="entry name" value="ABC transporter transmembrane region"/>
    <property type="match status" value="1"/>
</dbReference>
<dbReference type="KEGG" id="bka:AH68_08740"/>
<dbReference type="InterPro" id="IPR027417">
    <property type="entry name" value="P-loop_NTPase"/>
</dbReference>
<dbReference type="Proteomes" id="UP000030625">
    <property type="component" value="Chromosome"/>
</dbReference>
<evidence type="ECO:0000256" key="5">
    <source>
        <dbReference type="ARBA" id="ARBA00022989"/>
    </source>
</evidence>
<dbReference type="STRING" id="1447716.AH68_08740"/>
<proteinExistence type="predicted"/>
<feature type="domain" description="ABC transmembrane type-1" evidence="9">
    <location>
        <begin position="43"/>
        <end position="324"/>
    </location>
</feature>
<dbReference type="GO" id="GO:0005886">
    <property type="term" value="C:plasma membrane"/>
    <property type="evidence" value="ECO:0007669"/>
    <property type="project" value="UniProtKB-SubCell"/>
</dbReference>